<evidence type="ECO:0000256" key="1">
    <source>
        <dbReference type="SAM" id="MobiDB-lite"/>
    </source>
</evidence>
<feature type="compositionally biased region" description="Basic and acidic residues" evidence="1">
    <location>
        <begin position="320"/>
        <end position="331"/>
    </location>
</feature>
<sequence length="406" mass="44976">MSSLEEVRNLEDNRPTSSHDPLHCLASRLAIASRICSSVGVQSNHDCRSPIVCMPARFPASSPGLCPRFGSTSVANRLNGSIAIYSPAPGATVAPADRMRPAYAACDRPIDRDKMACRCLALLRAIFARVRDSPSRTRRTGGDDEDGGVLHRRCMLCFSPARPATLAVAFGSRNQTEEATTEPVTPTMNFLATKGKKVIVECGGHVFSVPLEDVRDLPLSDHPTRRSYYALDRSTMEETSELKPKSDEPYNFETTVKRAPSDSLSEMSDSDAESLSLKEPVPSVVPSSSPSQVLAKLKDEVTRLIDESIKKIEQDWAEKTMVEKDDPEKVKAAQPEEEETAKLKMSEDTHMPLHPDGDRGQPNYREQNLQILHSKSFVECKRLTRMKLLDEIHALVARLKDMETLD</sequence>
<feature type="compositionally biased region" description="Basic and acidic residues" evidence="1">
    <location>
        <begin position="340"/>
        <end position="359"/>
    </location>
</feature>
<evidence type="ECO:0000313" key="2">
    <source>
        <dbReference type="EnsemblMetazoa" id="AATE001209-PA.1"/>
    </source>
</evidence>
<feature type="compositionally biased region" description="Basic and acidic residues" evidence="1">
    <location>
        <begin position="234"/>
        <end position="248"/>
    </location>
</feature>
<organism evidence="2">
    <name type="scientific">Anopheles atroparvus</name>
    <name type="common">European mosquito</name>
    <dbReference type="NCBI Taxonomy" id="41427"/>
    <lineage>
        <taxon>Eukaryota</taxon>
        <taxon>Metazoa</taxon>
        <taxon>Ecdysozoa</taxon>
        <taxon>Arthropoda</taxon>
        <taxon>Hexapoda</taxon>
        <taxon>Insecta</taxon>
        <taxon>Pterygota</taxon>
        <taxon>Neoptera</taxon>
        <taxon>Endopterygota</taxon>
        <taxon>Diptera</taxon>
        <taxon>Nematocera</taxon>
        <taxon>Culicoidea</taxon>
        <taxon>Culicidae</taxon>
        <taxon>Anophelinae</taxon>
        <taxon>Anopheles</taxon>
    </lineage>
</organism>
<protein>
    <submittedName>
        <fullName evidence="2">Uncharacterized protein</fullName>
    </submittedName>
</protein>
<dbReference type="AlphaFoldDB" id="A0A182IL55"/>
<feature type="compositionally biased region" description="Low complexity" evidence="1">
    <location>
        <begin position="280"/>
        <end position="289"/>
    </location>
</feature>
<name>A0A182IL55_ANOAO</name>
<dbReference type="EnsemblMetazoa" id="AATE001209-RA">
    <property type="protein sequence ID" value="AATE001209-PA.1"/>
    <property type="gene ID" value="AATE001209"/>
</dbReference>
<reference evidence="2" key="1">
    <citation type="submission" date="2022-08" db="UniProtKB">
        <authorList>
            <consortium name="EnsemblMetazoa"/>
        </authorList>
    </citation>
    <scope>IDENTIFICATION</scope>
    <source>
        <strain evidence="2">EBRO</strain>
    </source>
</reference>
<feature type="region of interest" description="Disordered" evidence="1">
    <location>
        <begin position="230"/>
        <end position="289"/>
    </location>
</feature>
<dbReference type="VEuPathDB" id="VectorBase:AATE001209"/>
<accession>A0A182IL55</accession>
<proteinExistence type="predicted"/>
<feature type="region of interest" description="Disordered" evidence="1">
    <location>
        <begin position="320"/>
        <end position="363"/>
    </location>
</feature>